<evidence type="ECO:0000259" key="5">
    <source>
        <dbReference type="PROSITE" id="PS50011"/>
    </source>
</evidence>
<reference evidence="6 7" key="1">
    <citation type="journal article" date="2019" name="Gigascience">
        <title>Whole-genome sequence of the oriental lung fluke Paragonimus westermani.</title>
        <authorList>
            <person name="Oey H."/>
            <person name="Zakrzewski M."/>
            <person name="Narain K."/>
            <person name="Devi K.R."/>
            <person name="Agatsuma T."/>
            <person name="Nawaratna S."/>
            <person name="Gobert G.N."/>
            <person name="Jones M.K."/>
            <person name="Ragan M.A."/>
            <person name="McManus D.P."/>
            <person name="Krause L."/>
        </authorList>
    </citation>
    <scope>NUCLEOTIDE SEQUENCE [LARGE SCALE GENOMIC DNA]</scope>
    <source>
        <strain evidence="6 7">IND2009</strain>
    </source>
</reference>
<keyword evidence="7" id="KW-1185">Reference proteome</keyword>
<keyword evidence="1 3" id="KW-0547">Nucleotide-binding</keyword>
<feature type="compositionally biased region" description="Polar residues" evidence="4">
    <location>
        <begin position="538"/>
        <end position="549"/>
    </location>
</feature>
<dbReference type="GO" id="GO:0004713">
    <property type="term" value="F:protein tyrosine kinase activity"/>
    <property type="evidence" value="ECO:0007669"/>
    <property type="project" value="InterPro"/>
</dbReference>
<dbReference type="InterPro" id="IPR000719">
    <property type="entry name" value="Prot_kinase_dom"/>
</dbReference>
<dbReference type="InterPro" id="IPR020635">
    <property type="entry name" value="Tyr_kinase_cat_dom"/>
</dbReference>
<dbReference type="InterPro" id="IPR017441">
    <property type="entry name" value="Protein_kinase_ATP_BS"/>
</dbReference>
<feature type="compositionally biased region" description="Polar residues" evidence="4">
    <location>
        <begin position="512"/>
        <end position="522"/>
    </location>
</feature>
<gene>
    <name evidence="6" type="ORF">DEA37_0015111</name>
</gene>
<dbReference type="InterPro" id="IPR050198">
    <property type="entry name" value="Non-receptor_tyrosine_kinases"/>
</dbReference>
<dbReference type="SUPFAM" id="SSF56112">
    <property type="entry name" value="Protein kinase-like (PK-like)"/>
    <property type="match status" value="1"/>
</dbReference>
<dbReference type="PANTHER" id="PTHR24418">
    <property type="entry name" value="TYROSINE-PROTEIN KINASE"/>
    <property type="match status" value="1"/>
</dbReference>
<evidence type="ECO:0000256" key="4">
    <source>
        <dbReference type="SAM" id="MobiDB-lite"/>
    </source>
</evidence>
<protein>
    <recommendedName>
        <fullName evidence="5">Protein kinase domain-containing protein</fullName>
    </recommendedName>
</protein>
<dbReference type="Pfam" id="PF07714">
    <property type="entry name" value="PK_Tyr_Ser-Thr"/>
    <property type="match status" value="1"/>
</dbReference>
<dbReference type="InterPro" id="IPR001245">
    <property type="entry name" value="Ser-Thr/Tyr_kinase_cat_dom"/>
</dbReference>
<evidence type="ECO:0000256" key="2">
    <source>
        <dbReference type="ARBA" id="ARBA00022840"/>
    </source>
</evidence>
<name>A0A5J4NKS4_9TREM</name>
<feature type="compositionally biased region" description="Low complexity" evidence="4">
    <location>
        <begin position="523"/>
        <end position="537"/>
    </location>
</feature>
<evidence type="ECO:0000256" key="1">
    <source>
        <dbReference type="ARBA" id="ARBA00022741"/>
    </source>
</evidence>
<dbReference type="InterPro" id="IPR011009">
    <property type="entry name" value="Kinase-like_dom_sf"/>
</dbReference>
<evidence type="ECO:0000313" key="7">
    <source>
        <dbReference type="Proteomes" id="UP000324629"/>
    </source>
</evidence>
<dbReference type="PROSITE" id="PS50011">
    <property type="entry name" value="PROTEIN_KINASE_DOM"/>
    <property type="match status" value="1"/>
</dbReference>
<dbReference type="PROSITE" id="PS00107">
    <property type="entry name" value="PROTEIN_KINASE_ATP"/>
    <property type="match status" value="1"/>
</dbReference>
<sequence length="549" mass="61776">MRHGGKWNEQTLDLGEIPGSSYNRSRRDIRRKLERGLKVDREAWLLGRVKKMGTAFASGNTGKLFKLIRAAGPRRPSVSEAISETDGTLIHNKSRRLERWVKHFEGQFNWPPASTALSPQTCNVVPWSVDLKPPTEAEVRNCIATVKRDRATGPDDLVPALFKEGGEALIEALTHLFQLVWTTGTIPSSWGHSIIVPIFKKDEIMEDCLRHSQDAGVDLLPGGRLTDLDYTDDKVLLFDNFQTAQAMIDAISRSAKYSGMRFAASKCKVLLHDCCDHLDLMLDNVVMEVVDRFAYLGSCISGGVVGVGNGIGARISKTRTVFANLEHLWRQRGIPLKLKGRVYKTTVRAVLLYGSETWPLTVEVNRLQVFDHRCLRSVARIGWHQRNREYVAHAGARFPIKWTAPEAANYSRFTSKSDVWSFGILLTEIVTYGRSPYPGMHNAEVLRQVEAGYRMSKPPGCPPELYDLMLECWAADEQKRPSFVDIQKRLEDYCEEQRPLYRSVPSPGVALPQSTVRTQPTLPTSSHKNHNNNTSPKAFQNSLQIRVAP</sequence>
<evidence type="ECO:0000256" key="3">
    <source>
        <dbReference type="PROSITE-ProRule" id="PRU10141"/>
    </source>
</evidence>
<feature type="binding site" evidence="3">
    <location>
        <position position="337"/>
    </location>
    <ligand>
        <name>ATP</name>
        <dbReference type="ChEBI" id="CHEBI:30616"/>
    </ligand>
</feature>
<dbReference type="SMART" id="SM00219">
    <property type="entry name" value="TyrKc"/>
    <property type="match status" value="1"/>
</dbReference>
<comment type="caution">
    <text evidence="6">The sequence shown here is derived from an EMBL/GenBank/DDBJ whole genome shotgun (WGS) entry which is preliminary data.</text>
</comment>
<evidence type="ECO:0000313" key="6">
    <source>
        <dbReference type="EMBL" id="KAA3676186.1"/>
    </source>
</evidence>
<dbReference type="PRINTS" id="PR00109">
    <property type="entry name" value="TYRKINASE"/>
</dbReference>
<dbReference type="Proteomes" id="UP000324629">
    <property type="component" value="Unassembled WGS sequence"/>
</dbReference>
<keyword evidence="2 3" id="KW-0067">ATP-binding</keyword>
<dbReference type="AlphaFoldDB" id="A0A5J4NKS4"/>
<proteinExistence type="predicted"/>
<feature type="region of interest" description="Disordered" evidence="4">
    <location>
        <begin position="504"/>
        <end position="549"/>
    </location>
</feature>
<dbReference type="EMBL" id="QNGE01002115">
    <property type="protein sequence ID" value="KAA3676186.1"/>
    <property type="molecule type" value="Genomic_DNA"/>
</dbReference>
<feature type="domain" description="Protein kinase" evidence="5">
    <location>
        <begin position="50"/>
        <end position="501"/>
    </location>
</feature>
<dbReference type="GO" id="GO:0005524">
    <property type="term" value="F:ATP binding"/>
    <property type="evidence" value="ECO:0007669"/>
    <property type="project" value="UniProtKB-UniRule"/>
</dbReference>
<accession>A0A5J4NKS4</accession>
<organism evidence="6 7">
    <name type="scientific">Paragonimus westermani</name>
    <dbReference type="NCBI Taxonomy" id="34504"/>
    <lineage>
        <taxon>Eukaryota</taxon>
        <taxon>Metazoa</taxon>
        <taxon>Spiralia</taxon>
        <taxon>Lophotrochozoa</taxon>
        <taxon>Platyhelminthes</taxon>
        <taxon>Trematoda</taxon>
        <taxon>Digenea</taxon>
        <taxon>Plagiorchiida</taxon>
        <taxon>Troglotremata</taxon>
        <taxon>Troglotrematidae</taxon>
        <taxon>Paragonimus</taxon>
    </lineage>
</organism>
<dbReference type="Gene3D" id="1.10.510.10">
    <property type="entry name" value="Transferase(Phosphotransferase) domain 1"/>
    <property type="match status" value="1"/>
</dbReference>
<dbReference type="FunFam" id="1.10.510.10:FF:000986">
    <property type="entry name" value="Protein tyrosine kinase 2aa"/>
    <property type="match status" value="1"/>
</dbReference>